<reference evidence="1" key="1">
    <citation type="submission" date="2022-01" db="EMBL/GenBank/DDBJ databases">
        <title>Genome Sequence Resource for Two Populations of Ditylenchus destructor, the Migratory Endoparasitic Phytonematode.</title>
        <authorList>
            <person name="Zhang H."/>
            <person name="Lin R."/>
            <person name="Xie B."/>
        </authorList>
    </citation>
    <scope>NUCLEOTIDE SEQUENCE</scope>
    <source>
        <strain evidence="1">BazhouSP</strain>
    </source>
</reference>
<keyword evidence="2" id="KW-1185">Reference proteome</keyword>
<name>A0AAD4ML49_9BILA</name>
<accession>A0AAD4ML49</accession>
<dbReference type="Proteomes" id="UP001201812">
    <property type="component" value="Unassembled WGS sequence"/>
</dbReference>
<organism evidence="1 2">
    <name type="scientific">Ditylenchus destructor</name>
    <dbReference type="NCBI Taxonomy" id="166010"/>
    <lineage>
        <taxon>Eukaryota</taxon>
        <taxon>Metazoa</taxon>
        <taxon>Ecdysozoa</taxon>
        <taxon>Nematoda</taxon>
        <taxon>Chromadorea</taxon>
        <taxon>Rhabditida</taxon>
        <taxon>Tylenchina</taxon>
        <taxon>Tylenchomorpha</taxon>
        <taxon>Sphaerularioidea</taxon>
        <taxon>Anguinidae</taxon>
        <taxon>Anguininae</taxon>
        <taxon>Ditylenchus</taxon>
    </lineage>
</organism>
<evidence type="ECO:0000313" key="2">
    <source>
        <dbReference type="Proteomes" id="UP001201812"/>
    </source>
</evidence>
<dbReference type="AlphaFoldDB" id="A0AAD4ML49"/>
<comment type="caution">
    <text evidence="1">The sequence shown here is derived from an EMBL/GenBank/DDBJ whole genome shotgun (WGS) entry which is preliminary data.</text>
</comment>
<proteinExistence type="predicted"/>
<sequence>MLIPPCACPSWMGPPVRPTIMNKCMCHTVGPEAKSLNPESTSHSPPLPVAPLGMKLYKAVLKPTPRSKNSEAVLRANAVPVLNMLWAASSPPASKMGCMTYRVALLQRSRKVHVLLLAQLLVQLRKSQV</sequence>
<dbReference type="EMBL" id="JAKKPZ010000196">
    <property type="protein sequence ID" value="KAI1698990.1"/>
    <property type="molecule type" value="Genomic_DNA"/>
</dbReference>
<evidence type="ECO:0000313" key="1">
    <source>
        <dbReference type="EMBL" id="KAI1698990.1"/>
    </source>
</evidence>
<gene>
    <name evidence="1" type="ORF">DdX_17601</name>
</gene>
<protein>
    <submittedName>
        <fullName evidence="1">Uncharacterized protein</fullName>
    </submittedName>
</protein>